<evidence type="ECO:0000313" key="1">
    <source>
        <dbReference type="EMBL" id="BAT75985.1"/>
    </source>
</evidence>
<keyword evidence="2" id="KW-1185">Reference proteome</keyword>
<sequence>MDFLFLGPIGKTCPPFYVAFFYMLKDCFHTSQWLSTVLSLGPTLFNQFFHNFLIKSSYTLNYIIFSKILI</sequence>
<dbReference type="Proteomes" id="UP000291084">
    <property type="component" value="Chromosome 1"/>
</dbReference>
<dbReference type="EMBL" id="AP015034">
    <property type="protein sequence ID" value="BAT75985.1"/>
    <property type="molecule type" value="Genomic_DNA"/>
</dbReference>
<gene>
    <name evidence="1" type="primary">Vigan.01G393300</name>
    <name evidence="1" type="ORF">VIGAN_01393300</name>
</gene>
<dbReference type="AlphaFoldDB" id="A0A0S3R643"/>
<name>A0A0S3R643_PHAAN</name>
<protein>
    <submittedName>
        <fullName evidence="1">Uncharacterized protein</fullName>
    </submittedName>
</protein>
<reference evidence="1 2" key="1">
    <citation type="journal article" date="2015" name="Sci. Rep.">
        <title>The power of single molecule real-time sequencing technology in the de novo assembly of a eukaryotic genome.</title>
        <authorList>
            <person name="Sakai H."/>
            <person name="Naito K."/>
            <person name="Ogiso-Tanaka E."/>
            <person name="Takahashi Y."/>
            <person name="Iseki K."/>
            <person name="Muto C."/>
            <person name="Satou K."/>
            <person name="Teruya K."/>
            <person name="Shiroma A."/>
            <person name="Shimoji M."/>
            <person name="Hirano T."/>
            <person name="Itoh T."/>
            <person name="Kaga A."/>
            <person name="Tomooka N."/>
        </authorList>
    </citation>
    <scope>NUCLEOTIDE SEQUENCE [LARGE SCALE GENOMIC DNA]</scope>
    <source>
        <strain evidence="2">cv. Shumari</strain>
    </source>
</reference>
<proteinExistence type="predicted"/>
<organism evidence="1 2">
    <name type="scientific">Vigna angularis var. angularis</name>
    <dbReference type="NCBI Taxonomy" id="157739"/>
    <lineage>
        <taxon>Eukaryota</taxon>
        <taxon>Viridiplantae</taxon>
        <taxon>Streptophyta</taxon>
        <taxon>Embryophyta</taxon>
        <taxon>Tracheophyta</taxon>
        <taxon>Spermatophyta</taxon>
        <taxon>Magnoliopsida</taxon>
        <taxon>eudicotyledons</taxon>
        <taxon>Gunneridae</taxon>
        <taxon>Pentapetalae</taxon>
        <taxon>rosids</taxon>
        <taxon>fabids</taxon>
        <taxon>Fabales</taxon>
        <taxon>Fabaceae</taxon>
        <taxon>Papilionoideae</taxon>
        <taxon>50 kb inversion clade</taxon>
        <taxon>NPAAA clade</taxon>
        <taxon>indigoferoid/millettioid clade</taxon>
        <taxon>Phaseoleae</taxon>
        <taxon>Vigna</taxon>
    </lineage>
</organism>
<accession>A0A0S3R643</accession>
<evidence type="ECO:0000313" key="2">
    <source>
        <dbReference type="Proteomes" id="UP000291084"/>
    </source>
</evidence>